<organism evidence="1 2">
    <name type="scientific">Allacma fusca</name>
    <dbReference type="NCBI Taxonomy" id="39272"/>
    <lineage>
        <taxon>Eukaryota</taxon>
        <taxon>Metazoa</taxon>
        <taxon>Ecdysozoa</taxon>
        <taxon>Arthropoda</taxon>
        <taxon>Hexapoda</taxon>
        <taxon>Collembola</taxon>
        <taxon>Symphypleona</taxon>
        <taxon>Sminthuridae</taxon>
        <taxon>Allacma</taxon>
    </lineage>
</organism>
<dbReference type="AlphaFoldDB" id="A0A8J2JTQ4"/>
<accession>A0A8J2JTQ4</accession>
<evidence type="ECO:0000313" key="2">
    <source>
        <dbReference type="Proteomes" id="UP000708208"/>
    </source>
</evidence>
<gene>
    <name evidence="1" type="ORF">AFUS01_LOCUS13241</name>
</gene>
<proteinExistence type="predicted"/>
<feature type="non-terminal residue" evidence="1">
    <location>
        <position position="1"/>
    </location>
</feature>
<dbReference type="Proteomes" id="UP000708208">
    <property type="component" value="Unassembled WGS sequence"/>
</dbReference>
<sequence>RDCPCQHVVKLLCCEN</sequence>
<name>A0A8J2JTQ4_9HEXA</name>
<comment type="caution">
    <text evidence="1">The sequence shown here is derived from an EMBL/GenBank/DDBJ whole genome shotgun (WGS) entry which is preliminary data.</text>
</comment>
<evidence type="ECO:0000313" key="1">
    <source>
        <dbReference type="EMBL" id="CAG7724206.1"/>
    </source>
</evidence>
<reference evidence="1" key="1">
    <citation type="submission" date="2021-06" db="EMBL/GenBank/DDBJ databases">
        <authorList>
            <person name="Hodson N. C."/>
            <person name="Mongue J. A."/>
            <person name="Jaron S. K."/>
        </authorList>
    </citation>
    <scope>NUCLEOTIDE SEQUENCE</scope>
</reference>
<dbReference type="EMBL" id="CAJVCH010106900">
    <property type="protein sequence ID" value="CAG7724206.1"/>
    <property type="molecule type" value="Genomic_DNA"/>
</dbReference>
<protein>
    <submittedName>
        <fullName evidence="1">Uncharacterized protein</fullName>
    </submittedName>
</protein>
<keyword evidence="2" id="KW-1185">Reference proteome</keyword>